<sequence>MPEYKKKIEINSYIQSKSLITQTLSLKLPSTSKNL</sequence>
<keyword evidence="2" id="KW-1185">Reference proteome</keyword>
<organism evidence="1 2">
    <name type="scientific">Rhodonellum psychrophilum GCM71 = DSM 17998</name>
    <dbReference type="NCBI Taxonomy" id="1123057"/>
    <lineage>
        <taxon>Bacteria</taxon>
        <taxon>Pseudomonadati</taxon>
        <taxon>Bacteroidota</taxon>
        <taxon>Cytophagia</taxon>
        <taxon>Cytophagales</taxon>
        <taxon>Cytophagaceae</taxon>
        <taxon>Rhodonellum</taxon>
    </lineage>
</organism>
<dbReference type="AlphaFoldDB" id="U5C6Y3"/>
<gene>
    <name evidence="1" type="ORF">P872_01420</name>
</gene>
<accession>U5C6Y3</accession>
<evidence type="ECO:0000313" key="2">
    <source>
        <dbReference type="Proteomes" id="UP000016843"/>
    </source>
</evidence>
<reference evidence="1 2" key="1">
    <citation type="journal article" date="2013" name="Genome Announc.">
        <title>Draft Genome Sequence of the Psychrophilic and Alkaliphilic Rhodonellum psychrophilum Strain GCM71T.</title>
        <authorList>
            <person name="Hauptmann A.L."/>
            <person name="Glaring M.A."/>
            <person name="Hallin P.F."/>
            <person name="Prieme A."/>
            <person name="Stougaard P."/>
        </authorList>
    </citation>
    <scope>NUCLEOTIDE SEQUENCE [LARGE SCALE GENOMIC DNA]</scope>
    <source>
        <strain evidence="1 2">GCM71</strain>
    </source>
</reference>
<comment type="caution">
    <text evidence="1">The sequence shown here is derived from an EMBL/GenBank/DDBJ whole genome shotgun (WGS) entry which is preliminary data.</text>
</comment>
<proteinExistence type="predicted"/>
<name>U5C6Y3_9BACT</name>
<dbReference type="Proteomes" id="UP000016843">
    <property type="component" value="Unassembled WGS sequence"/>
</dbReference>
<protein>
    <submittedName>
        <fullName evidence="1">Uncharacterized protein</fullName>
    </submittedName>
</protein>
<evidence type="ECO:0000313" key="1">
    <source>
        <dbReference type="EMBL" id="ERM83947.1"/>
    </source>
</evidence>
<dbReference type="EMBL" id="AWXR01000008">
    <property type="protein sequence ID" value="ERM83947.1"/>
    <property type="molecule type" value="Genomic_DNA"/>
</dbReference>